<protein>
    <submittedName>
        <fullName evidence="1">Uncharacterized protein</fullName>
    </submittedName>
</protein>
<dbReference type="RefSeq" id="WP_203659470.1">
    <property type="nucleotide sequence ID" value="NZ_BAAAZM010000008.1"/>
</dbReference>
<accession>A0A8J3NBD4</accession>
<name>A0A8J3NBD4_9ACTN</name>
<proteinExistence type="predicted"/>
<dbReference type="Proteomes" id="UP000612808">
    <property type="component" value="Unassembled WGS sequence"/>
</dbReference>
<sequence>MIDLEAEIRRFVRVRYQSVFDHVHRTHARRPVPIVRQAILDELRRLGTTPRMELVDTAAEFISSGGRFELR</sequence>
<comment type="caution">
    <text evidence="1">The sequence shown here is derived from an EMBL/GenBank/DDBJ whole genome shotgun (WGS) entry which is preliminary data.</text>
</comment>
<organism evidence="1 2">
    <name type="scientific">Actinocatenispora rupis</name>
    <dbReference type="NCBI Taxonomy" id="519421"/>
    <lineage>
        <taxon>Bacteria</taxon>
        <taxon>Bacillati</taxon>
        <taxon>Actinomycetota</taxon>
        <taxon>Actinomycetes</taxon>
        <taxon>Micromonosporales</taxon>
        <taxon>Micromonosporaceae</taxon>
        <taxon>Actinocatenispora</taxon>
    </lineage>
</organism>
<evidence type="ECO:0000313" key="2">
    <source>
        <dbReference type="Proteomes" id="UP000612808"/>
    </source>
</evidence>
<keyword evidence="2" id="KW-1185">Reference proteome</keyword>
<dbReference type="AlphaFoldDB" id="A0A8J3NBD4"/>
<dbReference type="EMBL" id="BOMB01000021">
    <property type="protein sequence ID" value="GID12951.1"/>
    <property type="molecule type" value="Genomic_DNA"/>
</dbReference>
<reference evidence="1" key="1">
    <citation type="submission" date="2021-01" db="EMBL/GenBank/DDBJ databases">
        <title>Whole genome shotgun sequence of Actinocatenispora rupis NBRC 107355.</title>
        <authorList>
            <person name="Komaki H."/>
            <person name="Tamura T."/>
        </authorList>
    </citation>
    <scope>NUCLEOTIDE SEQUENCE</scope>
    <source>
        <strain evidence="1">NBRC 107355</strain>
    </source>
</reference>
<gene>
    <name evidence="1" type="ORF">Aru02nite_38400</name>
</gene>
<evidence type="ECO:0000313" key="1">
    <source>
        <dbReference type="EMBL" id="GID12951.1"/>
    </source>
</evidence>